<evidence type="ECO:0000313" key="12">
    <source>
        <dbReference type="EMBL" id="KTC94393.1"/>
    </source>
</evidence>
<dbReference type="PATRIC" id="fig|448.7.peg.2685"/>
<comment type="caution">
    <text evidence="12">The sequence shown here is derived from an EMBL/GenBank/DDBJ whole genome shotgun (WGS) entry which is preliminary data.</text>
</comment>
<dbReference type="AlphaFoldDB" id="A0A0W0TFP0"/>
<dbReference type="InterPro" id="IPR015813">
    <property type="entry name" value="Pyrv/PenolPyrv_kinase-like_dom"/>
</dbReference>
<dbReference type="InterPro" id="IPR040442">
    <property type="entry name" value="Pyrv_kinase-like_dom_sf"/>
</dbReference>
<evidence type="ECO:0000256" key="10">
    <source>
        <dbReference type="PIRSR" id="PIRSR000388-2"/>
    </source>
</evidence>
<keyword evidence="8 11" id="KW-0460">Magnesium</keyword>
<keyword evidence="4 8" id="KW-0566">Pantothenate biosynthesis</keyword>
<sequence length="262" mass="28582">MKISDFKRKKQNREKITVLTCYDYPSAKTIAESKLDCVLVGDSVAMAVHGYDTTVMATLEMMILHTQAVARGLTQQFLISDLPFLCHRLSQRDTIESVRKLMQAGAHAVKIEGGDEDTCKTIAHLVTAGVPVIGHIGLTPQSFYQLGGYKVQGREEKQAAELLHQAQRLEAAGCTALVIECVPLSVAETITRALAIPTIGIGAGVGTDGQVLVWHDMLGLQSEFRPKFLKQYLNGKALTLNAINAYVDEVRQAAFPTSDHAF</sequence>
<dbReference type="Gene3D" id="3.20.20.60">
    <property type="entry name" value="Phosphoenolpyruvate-binding domains"/>
    <property type="match status" value="1"/>
</dbReference>
<evidence type="ECO:0000256" key="11">
    <source>
        <dbReference type="PIRSR" id="PIRSR000388-3"/>
    </source>
</evidence>
<feature type="active site" description="Proton acceptor" evidence="8 9">
    <location>
        <position position="180"/>
    </location>
</feature>
<evidence type="ECO:0000256" key="5">
    <source>
        <dbReference type="ARBA" id="ARBA00022679"/>
    </source>
</evidence>
<proteinExistence type="inferred from homology"/>
<dbReference type="GO" id="GO:0032259">
    <property type="term" value="P:methylation"/>
    <property type="evidence" value="ECO:0007669"/>
    <property type="project" value="UniProtKB-KW"/>
</dbReference>
<dbReference type="CDD" id="cd06557">
    <property type="entry name" value="KPHMT-like"/>
    <property type="match status" value="1"/>
</dbReference>
<evidence type="ECO:0000256" key="3">
    <source>
        <dbReference type="ARBA" id="ARBA00011424"/>
    </source>
</evidence>
<feature type="binding site" evidence="8 11">
    <location>
        <position position="42"/>
    </location>
    <ligand>
        <name>Mg(2+)</name>
        <dbReference type="ChEBI" id="CHEBI:18420"/>
    </ligand>
</feature>
<dbReference type="SUPFAM" id="SSF51621">
    <property type="entry name" value="Phosphoenolpyruvate/pyruvate domain"/>
    <property type="match status" value="1"/>
</dbReference>
<dbReference type="Pfam" id="PF02548">
    <property type="entry name" value="Pantoate_transf"/>
    <property type="match status" value="1"/>
</dbReference>
<dbReference type="PANTHER" id="PTHR20881">
    <property type="entry name" value="3-METHYL-2-OXOBUTANOATE HYDROXYMETHYLTRANSFERASE"/>
    <property type="match status" value="1"/>
</dbReference>
<dbReference type="GO" id="GO:0008168">
    <property type="term" value="F:methyltransferase activity"/>
    <property type="evidence" value="ECO:0007669"/>
    <property type="project" value="UniProtKB-KW"/>
</dbReference>
<comment type="cofactor">
    <cofactor evidence="8 11">
        <name>Mg(2+)</name>
        <dbReference type="ChEBI" id="CHEBI:18420"/>
    </cofactor>
    <text evidence="8 11">Binds 1 Mg(2+) ion per subunit.</text>
</comment>
<dbReference type="PIRSF" id="PIRSF000388">
    <property type="entry name" value="Pantoate_hydroxy_MeTrfase"/>
    <property type="match status" value="1"/>
</dbReference>
<dbReference type="NCBIfam" id="NF001452">
    <property type="entry name" value="PRK00311.1"/>
    <property type="match status" value="1"/>
</dbReference>
<keyword evidence="5 8" id="KW-0808">Transferase</keyword>
<dbReference type="RefSeq" id="WP_058527647.1">
    <property type="nucleotide sequence ID" value="NZ_CAAAHY010000013.1"/>
</dbReference>
<dbReference type="PANTHER" id="PTHR20881:SF0">
    <property type="entry name" value="3-METHYL-2-OXOBUTANOATE HYDROXYMETHYLTRANSFERASE"/>
    <property type="match status" value="1"/>
</dbReference>
<comment type="similarity">
    <text evidence="2 8">Belongs to the PanB family.</text>
</comment>
<dbReference type="OrthoDB" id="9781789at2"/>
<dbReference type="GO" id="GO:0015940">
    <property type="term" value="P:pantothenate biosynthetic process"/>
    <property type="evidence" value="ECO:0007669"/>
    <property type="project" value="UniProtKB-UniRule"/>
</dbReference>
<name>A0A0W0TFP0_LEGER</name>
<dbReference type="InterPro" id="IPR003700">
    <property type="entry name" value="Pantoate_hydroxy_MeTrfase"/>
</dbReference>
<evidence type="ECO:0000256" key="6">
    <source>
        <dbReference type="ARBA" id="ARBA00022723"/>
    </source>
</evidence>
<dbReference type="Proteomes" id="UP000054773">
    <property type="component" value="Unassembled WGS sequence"/>
</dbReference>
<reference evidence="12 13" key="1">
    <citation type="submission" date="2015-11" db="EMBL/GenBank/DDBJ databases">
        <title>Genomic analysis of 38 Legionella species identifies large and diverse effector repertoires.</title>
        <authorList>
            <person name="Burstein D."/>
            <person name="Amaro F."/>
            <person name="Zusman T."/>
            <person name="Lifshitz Z."/>
            <person name="Cohen O."/>
            <person name="Gilbert J.A."/>
            <person name="Pupko T."/>
            <person name="Shuman H.A."/>
            <person name="Segal G."/>
        </authorList>
    </citation>
    <scope>NUCLEOTIDE SEQUENCE [LARGE SCALE GENOMIC DNA]</scope>
    <source>
        <strain evidence="12 13">SE-32A-C8</strain>
    </source>
</reference>
<feature type="binding site" evidence="8 10">
    <location>
        <position position="110"/>
    </location>
    <ligand>
        <name>3-methyl-2-oxobutanoate</name>
        <dbReference type="ChEBI" id="CHEBI:11851"/>
    </ligand>
</feature>
<keyword evidence="8" id="KW-0963">Cytoplasm</keyword>
<accession>A0A0W0TFP0</accession>
<dbReference type="FunFam" id="3.20.20.60:FF:000003">
    <property type="entry name" value="3-methyl-2-oxobutanoate hydroxymethyltransferase"/>
    <property type="match status" value="1"/>
</dbReference>
<evidence type="ECO:0000256" key="7">
    <source>
        <dbReference type="ARBA" id="ARBA00056497"/>
    </source>
</evidence>
<comment type="function">
    <text evidence="7 8">Catalyzes the reversible reaction in which hydroxymethyl group from 5,10-methylenetetrahydrofolate is transferred onto alpha-ketoisovalerate to form ketopantoate.</text>
</comment>
<comment type="subcellular location">
    <subcellularLocation>
        <location evidence="8">Cytoplasm</location>
    </subcellularLocation>
</comment>
<dbReference type="GO" id="GO:0003864">
    <property type="term" value="F:3-methyl-2-oxobutanoate hydroxymethyltransferase activity"/>
    <property type="evidence" value="ECO:0007669"/>
    <property type="project" value="UniProtKB-UniRule"/>
</dbReference>
<evidence type="ECO:0000256" key="2">
    <source>
        <dbReference type="ARBA" id="ARBA00008676"/>
    </source>
</evidence>
<dbReference type="GO" id="GO:0000287">
    <property type="term" value="F:magnesium ion binding"/>
    <property type="evidence" value="ECO:0007669"/>
    <property type="project" value="TreeGrafter"/>
</dbReference>
<dbReference type="EMBL" id="LNYA01000034">
    <property type="protein sequence ID" value="KTC94393.1"/>
    <property type="molecule type" value="Genomic_DNA"/>
</dbReference>
<feature type="binding site" evidence="8 10">
    <location>
        <begin position="42"/>
        <end position="43"/>
    </location>
    <ligand>
        <name>3-methyl-2-oxobutanoate</name>
        <dbReference type="ChEBI" id="CHEBI:11851"/>
    </ligand>
</feature>
<dbReference type="HAMAP" id="MF_00156">
    <property type="entry name" value="PanB"/>
    <property type="match status" value="1"/>
</dbReference>
<dbReference type="UniPathway" id="UPA00028">
    <property type="reaction ID" value="UER00003"/>
</dbReference>
<dbReference type="NCBIfam" id="TIGR00222">
    <property type="entry name" value="panB"/>
    <property type="match status" value="1"/>
</dbReference>
<organism evidence="12 13">
    <name type="scientific">Legionella erythra</name>
    <dbReference type="NCBI Taxonomy" id="448"/>
    <lineage>
        <taxon>Bacteria</taxon>
        <taxon>Pseudomonadati</taxon>
        <taxon>Pseudomonadota</taxon>
        <taxon>Gammaproteobacteria</taxon>
        <taxon>Legionellales</taxon>
        <taxon>Legionellaceae</taxon>
        <taxon>Legionella</taxon>
    </lineage>
</organism>
<feature type="binding site" evidence="8 11">
    <location>
        <position position="81"/>
    </location>
    <ligand>
        <name>Mg(2+)</name>
        <dbReference type="ChEBI" id="CHEBI:18420"/>
    </ligand>
</feature>
<evidence type="ECO:0000256" key="8">
    <source>
        <dbReference type="HAMAP-Rule" id="MF_00156"/>
    </source>
</evidence>
<dbReference type="EC" id="2.1.2.11" evidence="8"/>
<evidence type="ECO:0000313" key="13">
    <source>
        <dbReference type="Proteomes" id="UP000054773"/>
    </source>
</evidence>
<evidence type="ECO:0000256" key="4">
    <source>
        <dbReference type="ARBA" id="ARBA00022655"/>
    </source>
</evidence>
<feature type="binding site" evidence="8 11">
    <location>
        <position position="112"/>
    </location>
    <ligand>
        <name>Mg(2+)</name>
        <dbReference type="ChEBI" id="CHEBI:18420"/>
    </ligand>
</feature>
<comment type="pathway">
    <text evidence="1 8">Cofactor biosynthesis; (R)-pantothenate biosynthesis; (R)-pantoate from 3-methyl-2-oxobutanoate: step 1/2.</text>
</comment>
<keyword evidence="12" id="KW-0489">Methyltransferase</keyword>
<comment type="catalytic activity">
    <reaction evidence="8">
        <text>(6R)-5,10-methylene-5,6,7,8-tetrahydrofolate + 3-methyl-2-oxobutanoate + H2O = 2-dehydropantoate + (6S)-5,6,7,8-tetrahydrofolate</text>
        <dbReference type="Rhea" id="RHEA:11824"/>
        <dbReference type="ChEBI" id="CHEBI:11561"/>
        <dbReference type="ChEBI" id="CHEBI:11851"/>
        <dbReference type="ChEBI" id="CHEBI:15377"/>
        <dbReference type="ChEBI" id="CHEBI:15636"/>
        <dbReference type="ChEBI" id="CHEBI:57453"/>
        <dbReference type="EC" id="2.1.2.11"/>
    </reaction>
</comment>
<protein>
    <recommendedName>
        <fullName evidence="8">3-methyl-2-oxobutanoate hydroxymethyltransferase</fullName>
        <ecNumber evidence="8">2.1.2.11</ecNumber>
    </recommendedName>
    <alternativeName>
        <fullName evidence="8">Ketopantoate hydroxymethyltransferase</fullName>
        <shortName evidence="8">KPHMT</shortName>
    </alternativeName>
</protein>
<keyword evidence="13" id="KW-1185">Reference proteome</keyword>
<comment type="subunit">
    <text evidence="3 8">Homodecamer; pentamer of dimers.</text>
</comment>
<keyword evidence="6 8" id="KW-0479">Metal-binding</keyword>
<evidence type="ECO:0000256" key="9">
    <source>
        <dbReference type="PIRSR" id="PIRSR000388-1"/>
    </source>
</evidence>
<feature type="binding site" evidence="8 10">
    <location>
        <position position="81"/>
    </location>
    <ligand>
        <name>3-methyl-2-oxobutanoate</name>
        <dbReference type="ChEBI" id="CHEBI:11851"/>
    </ligand>
</feature>
<gene>
    <name evidence="8 12" type="primary">panB</name>
    <name evidence="12" type="ORF">Lery_2560</name>
</gene>
<dbReference type="GO" id="GO:0005737">
    <property type="term" value="C:cytoplasm"/>
    <property type="evidence" value="ECO:0007669"/>
    <property type="project" value="UniProtKB-SubCell"/>
</dbReference>
<dbReference type="STRING" id="448.Lery_2560"/>
<evidence type="ECO:0000256" key="1">
    <source>
        <dbReference type="ARBA" id="ARBA00005033"/>
    </source>
</evidence>